<dbReference type="Proteomes" id="UP001527392">
    <property type="component" value="Unassembled WGS sequence"/>
</dbReference>
<gene>
    <name evidence="3" type="ORF">L2504_05255</name>
    <name evidence="2" type="ORF">L2724_01600</name>
</gene>
<dbReference type="EMBL" id="JAKHMS010000010">
    <property type="protein sequence ID" value="MCZ3781546.1"/>
    <property type="molecule type" value="Genomic_DNA"/>
</dbReference>
<dbReference type="AlphaFoldDB" id="A0AAP3GFI8"/>
<accession>A0AAP3GFI8</accession>
<dbReference type="Pfam" id="PF20386">
    <property type="entry name" value="DUF6681"/>
    <property type="match status" value="1"/>
</dbReference>
<keyword evidence="1" id="KW-1133">Transmembrane helix</keyword>
<protein>
    <submittedName>
        <fullName evidence="2">Uncharacterized protein</fullName>
    </submittedName>
</protein>
<evidence type="ECO:0000313" key="4">
    <source>
        <dbReference type="Proteomes" id="UP001212401"/>
    </source>
</evidence>
<dbReference type="GeneID" id="75083009"/>
<name>A0AAP3GFI8_9LACO</name>
<keyword evidence="5" id="KW-1185">Reference proteome</keyword>
<dbReference type="RefSeq" id="WP_003716541.1">
    <property type="nucleotide sequence ID" value="NZ_CAJFIS010000003.1"/>
</dbReference>
<keyword evidence="1" id="KW-0812">Transmembrane</keyword>
<sequence length="285" mass="32958">MFSFLDMINSSLSYFNLDVKLKNRIYIILATLGDIYLVYVTFRLFINQAWLRGFLYCLAMIAITYFIYVNFVFYFLGKTSQFDFLSPRIAKITGQRFADNNQSQMRRGANRYSTGLANQSNGLFDGADTIPATVEIDQAEQENLQKVVDRLLTEKIFVNDFNGMNEREIIRQYQETHKPVQALNAESIPPFFELVHDPLRHRLEIYMGMNQMERRPVGHISKIGLTDVREAHQKYRIYLANLVVVDGPNKIPGRSGTTIMTTADYGLKAQVAYRQRTSNQRTTIE</sequence>
<reference evidence="2 5" key="1">
    <citation type="submission" date="2022-01" db="EMBL/GenBank/DDBJ databases">
        <title>VMRC isolate genome collection.</title>
        <authorList>
            <person name="France M."/>
            <person name="Rutt L."/>
            <person name="Humphrys M."/>
            <person name="Ravel J."/>
        </authorList>
    </citation>
    <scope>NUCLEOTIDE SEQUENCE</scope>
    <source>
        <strain evidence="3 5">C0030B4</strain>
        <strain evidence="2">C0048A1</strain>
    </source>
</reference>
<organism evidence="2 4">
    <name type="scientific">Limosilactobacillus vaginalis</name>
    <dbReference type="NCBI Taxonomy" id="1633"/>
    <lineage>
        <taxon>Bacteria</taxon>
        <taxon>Bacillati</taxon>
        <taxon>Bacillota</taxon>
        <taxon>Bacilli</taxon>
        <taxon>Lactobacillales</taxon>
        <taxon>Lactobacillaceae</taxon>
        <taxon>Limosilactobacillus</taxon>
    </lineage>
</organism>
<keyword evidence="1" id="KW-0472">Membrane</keyword>
<dbReference type="Proteomes" id="UP001212401">
    <property type="component" value="Unassembled WGS sequence"/>
</dbReference>
<evidence type="ECO:0000313" key="3">
    <source>
        <dbReference type="EMBL" id="MCZ3781546.1"/>
    </source>
</evidence>
<dbReference type="EMBL" id="JAKHPH010000002">
    <property type="protein sequence ID" value="MCZ3666980.1"/>
    <property type="molecule type" value="Genomic_DNA"/>
</dbReference>
<feature type="transmembrane region" description="Helical" evidence="1">
    <location>
        <begin position="53"/>
        <end position="76"/>
    </location>
</feature>
<dbReference type="InterPro" id="IPR046503">
    <property type="entry name" value="DUF6681"/>
</dbReference>
<evidence type="ECO:0000313" key="2">
    <source>
        <dbReference type="EMBL" id="MCZ3666980.1"/>
    </source>
</evidence>
<comment type="caution">
    <text evidence="2">The sequence shown here is derived from an EMBL/GenBank/DDBJ whole genome shotgun (WGS) entry which is preliminary data.</text>
</comment>
<feature type="transmembrane region" description="Helical" evidence="1">
    <location>
        <begin position="25"/>
        <end position="46"/>
    </location>
</feature>
<evidence type="ECO:0000256" key="1">
    <source>
        <dbReference type="SAM" id="Phobius"/>
    </source>
</evidence>
<proteinExistence type="predicted"/>
<evidence type="ECO:0000313" key="5">
    <source>
        <dbReference type="Proteomes" id="UP001527392"/>
    </source>
</evidence>